<proteinExistence type="predicted"/>
<evidence type="ECO:0000256" key="1">
    <source>
        <dbReference type="SAM" id="MobiDB-lite"/>
    </source>
</evidence>
<dbReference type="PANTHER" id="PTHR33144:SF48">
    <property type="entry name" value="PLANT TRANSPOSASE (PTTA_EN_SPM FAMILY)"/>
    <property type="match status" value="1"/>
</dbReference>
<dbReference type="Proteomes" id="UP000239757">
    <property type="component" value="Unassembled WGS sequence"/>
</dbReference>
<reference evidence="2 3" key="1">
    <citation type="submission" date="2015-01" db="EMBL/GenBank/DDBJ databases">
        <title>Genome of allotetraploid Gossypium barbadense reveals genomic plasticity and fiber elongation in cotton evolution.</title>
        <authorList>
            <person name="Chen X."/>
            <person name="Liu X."/>
            <person name="Zhao B."/>
            <person name="Zheng H."/>
            <person name="Hu Y."/>
            <person name="Lu G."/>
            <person name="Yang C."/>
            <person name="Chen J."/>
            <person name="Shan C."/>
            <person name="Zhang L."/>
            <person name="Zhou Y."/>
            <person name="Wang L."/>
            <person name="Guo W."/>
            <person name="Bai Y."/>
            <person name="Ruan J."/>
            <person name="Shangguan X."/>
            <person name="Mao Y."/>
            <person name="Jiang J."/>
            <person name="Zhu Y."/>
            <person name="Lei J."/>
            <person name="Kang H."/>
            <person name="Chen S."/>
            <person name="He X."/>
            <person name="Wang R."/>
            <person name="Wang Y."/>
            <person name="Chen J."/>
            <person name="Wang L."/>
            <person name="Yu S."/>
            <person name="Wang B."/>
            <person name="Wei J."/>
            <person name="Song S."/>
            <person name="Lu X."/>
            <person name="Gao Z."/>
            <person name="Gu W."/>
            <person name="Deng X."/>
            <person name="Ma D."/>
            <person name="Wang S."/>
            <person name="Liang W."/>
            <person name="Fang L."/>
            <person name="Cai C."/>
            <person name="Zhu X."/>
            <person name="Zhou B."/>
            <person name="Zhang Y."/>
            <person name="Chen Z."/>
            <person name="Xu S."/>
            <person name="Zhu R."/>
            <person name="Wang S."/>
            <person name="Zhang T."/>
            <person name="Zhao G."/>
        </authorList>
    </citation>
    <scope>NUCLEOTIDE SEQUENCE [LARGE SCALE GENOMIC DNA]</scope>
    <source>
        <strain evidence="3">cv. Xinhai21</strain>
        <tissue evidence="2">Leaf</tissue>
    </source>
</reference>
<protein>
    <submittedName>
        <fullName evidence="2">Uncharacterized protein</fullName>
    </submittedName>
</protein>
<feature type="region of interest" description="Disordered" evidence="1">
    <location>
        <begin position="1"/>
        <end position="68"/>
    </location>
</feature>
<evidence type="ECO:0000313" key="2">
    <source>
        <dbReference type="EMBL" id="PPS20196.1"/>
    </source>
</evidence>
<dbReference type="InterPro" id="IPR004252">
    <property type="entry name" value="Probable_transposase_24"/>
</dbReference>
<dbReference type="EMBL" id="KZ662711">
    <property type="protein sequence ID" value="PPS20196.1"/>
    <property type="molecule type" value="Genomic_DNA"/>
</dbReference>
<accession>A0A2P5YX60</accession>
<evidence type="ECO:0000313" key="3">
    <source>
        <dbReference type="Proteomes" id="UP000239757"/>
    </source>
</evidence>
<dbReference type="PANTHER" id="PTHR33144">
    <property type="entry name" value="OS10G0409366 PROTEIN-RELATED"/>
    <property type="match status" value="1"/>
</dbReference>
<feature type="compositionally biased region" description="Polar residues" evidence="1">
    <location>
        <begin position="33"/>
        <end position="44"/>
    </location>
</feature>
<organism evidence="2 3">
    <name type="scientific">Gossypium barbadense</name>
    <name type="common">Sea Island cotton</name>
    <name type="synonym">Hibiscus barbadensis</name>
    <dbReference type="NCBI Taxonomy" id="3634"/>
    <lineage>
        <taxon>Eukaryota</taxon>
        <taxon>Viridiplantae</taxon>
        <taxon>Streptophyta</taxon>
        <taxon>Embryophyta</taxon>
        <taxon>Tracheophyta</taxon>
        <taxon>Spermatophyta</taxon>
        <taxon>Magnoliopsida</taxon>
        <taxon>eudicotyledons</taxon>
        <taxon>Gunneridae</taxon>
        <taxon>Pentapetalae</taxon>
        <taxon>rosids</taxon>
        <taxon>malvids</taxon>
        <taxon>Malvales</taxon>
        <taxon>Malvaceae</taxon>
        <taxon>Malvoideae</taxon>
        <taxon>Gossypium</taxon>
    </lineage>
</organism>
<name>A0A2P5YX60_GOSBA</name>
<sequence>MIGKRRPLKGVRFSSRGSSTGSSTLGSAATDSQSTGDETPTQSVEEVPASPTEATKGTKRKRGPTNMKDIWNLQPETRIVVEANQYGQPIGKEASKLAEFLGTIARTGSICPLDTKQLKHLSKYVLENILRIVHEKFDLQGKVKDFDILSHVGKLRKEFKSTLKTRYYKEMVQEGRSIEEIYENNPSSVHDDRWKWLVERCGTPQVVAHSEKAKESRTKVRYAHTAGYTGYATLNAQFSEKEGREPSRLEQFRFQHLCKDGSGKLNSEAVEQFYDEACKMVKDSMPIPESYSAPQDNIALENEAYTQVFGPDKDGKMLGYGRGMTKSRLFGYGLFGYGSVTRESQTTSAITTLIEEMSAKHVQQIQTIQAEQAVREKTLLEEAKSRFRMEATEREAHLIAEAEERFMKLTEIREAKFMKMMDAREKKYKALIDECMAKGMSIEFQSSGLDDKAFSSDDDE</sequence>
<dbReference type="OrthoDB" id="1931453at2759"/>
<dbReference type="AlphaFoldDB" id="A0A2P5YX60"/>
<feature type="compositionally biased region" description="Low complexity" evidence="1">
    <location>
        <begin position="14"/>
        <end position="32"/>
    </location>
</feature>
<gene>
    <name evidence="2" type="ORF">GOBAR_AA00398</name>
</gene>
<dbReference type="Pfam" id="PF03004">
    <property type="entry name" value="Transposase_24"/>
    <property type="match status" value="1"/>
</dbReference>